<dbReference type="RefSeq" id="WP_188387349.1">
    <property type="nucleotide sequence ID" value="NZ_BMFK01000001.1"/>
</dbReference>
<sequence length="109" mass="12025">MELRKTADGNSFIIEVIREKDKKSNIFSRIMFVILGICGLIVSAALAITLIGLIVAIPLFGTSIAFITGGLSKQVIACPNCDYKQRVTKDDGQYTCAKCRKLTLIEWIK</sequence>
<protein>
    <submittedName>
        <fullName evidence="2">Uncharacterized protein</fullName>
    </submittedName>
</protein>
<dbReference type="EMBL" id="BMFK01000001">
    <property type="protein sequence ID" value="GGE62125.1"/>
    <property type="molecule type" value="Genomic_DNA"/>
</dbReference>
<dbReference type="Proteomes" id="UP000605259">
    <property type="component" value="Unassembled WGS sequence"/>
</dbReference>
<evidence type="ECO:0000313" key="2">
    <source>
        <dbReference type="EMBL" id="GGE62125.1"/>
    </source>
</evidence>
<reference evidence="2" key="1">
    <citation type="journal article" date="2014" name="Int. J. Syst. Evol. Microbiol.">
        <title>Complete genome sequence of Corynebacterium casei LMG S-19264T (=DSM 44701T), isolated from a smear-ripened cheese.</title>
        <authorList>
            <consortium name="US DOE Joint Genome Institute (JGI-PGF)"/>
            <person name="Walter F."/>
            <person name="Albersmeier A."/>
            <person name="Kalinowski J."/>
            <person name="Ruckert C."/>
        </authorList>
    </citation>
    <scope>NUCLEOTIDE SEQUENCE</scope>
    <source>
        <strain evidence="2">CGMCC 1.12698</strain>
    </source>
</reference>
<feature type="transmembrane region" description="Helical" evidence="1">
    <location>
        <begin position="30"/>
        <end position="60"/>
    </location>
</feature>
<evidence type="ECO:0000256" key="1">
    <source>
        <dbReference type="SAM" id="Phobius"/>
    </source>
</evidence>
<proteinExistence type="predicted"/>
<keyword evidence="1" id="KW-1133">Transmembrane helix</keyword>
<gene>
    <name evidence="2" type="ORF">GCM10007140_10480</name>
</gene>
<keyword evidence="3" id="KW-1185">Reference proteome</keyword>
<dbReference type="AlphaFoldDB" id="A0A917AN33"/>
<evidence type="ECO:0000313" key="3">
    <source>
        <dbReference type="Proteomes" id="UP000605259"/>
    </source>
</evidence>
<comment type="caution">
    <text evidence="2">The sequence shown here is derived from an EMBL/GenBank/DDBJ whole genome shotgun (WGS) entry which is preliminary data.</text>
</comment>
<accession>A0A917AN33</accession>
<name>A0A917AN33_9BACI</name>
<reference evidence="2" key="2">
    <citation type="submission" date="2020-09" db="EMBL/GenBank/DDBJ databases">
        <authorList>
            <person name="Sun Q."/>
            <person name="Zhou Y."/>
        </authorList>
    </citation>
    <scope>NUCLEOTIDE SEQUENCE</scope>
    <source>
        <strain evidence="2">CGMCC 1.12698</strain>
    </source>
</reference>
<keyword evidence="1" id="KW-0472">Membrane</keyword>
<keyword evidence="1" id="KW-0812">Transmembrane</keyword>
<organism evidence="2 3">
    <name type="scientific">Priestia taiwanensis</name>
    <dbReference type="NCBI Taxonomy" id="1347902"/>
    <lineage>
        <taxon>Bacteria</taxon>
        <taxon>Bacillati</taxon>
        <taxon>Bacillota</taxon>
        <taxon>Bacilli</taxon>
        <taxon>Bacillales</taxon>
        <taxon>Bacillaceae</taxon>
        <taxon>Priestia</taxon>
    </lineage>
</organism>